<dbReference type="AlphaFoldDB" id="A0AAV8RVI4"/>
<feature type="region of interest" description="Disordered" evidence="1">
    <location>
        <begin position="162"/>
        <end position="204"/>
    </location>
</feature>
<protein>
    <recommendedName>
        <fullName evidence="4">Surfeit locus protein 2</fullName>
    </recommendedName>
</protein>
<feature type="compositionally biased region" description="Basic residues" evidence="1">
    <location>
        <begin position="176"/>
        <end position="192"/>
    </location>
</feature>
<proteinExistence type="predicted"/>
<evidence type="ECO:0000256" key="1">
    <source>
        <dbReference type="SAM" id="MobiDB-lite"/>
    </source>
</evidence>
<evidence type="ECO:0008006" key="4">
    <source>
        <dbReference type="Google" id="ProtNLM"/>
    </source>
</evidence>
<keyword evidence="3" id="KW-1185">Reference proteome</keyword>
<feature type="region of interest" description="Disordered" evidence="1">
    <location>
        <begin position="234"/>
        <end position="275"/>
    </location>
</feature>
<name>A0AAV8RVI4_ENSVE</name>
<dbReference type="Pfam" id="PF05477">
    <property type="entry name" value="SURF2"/>
    <property type="match status" value="1"/>
</dbReference>
<reference evidence="2 3" key="1">
    <citation type="submission" date="2022-12" db="EMBL/GenBank/DDBJ databases">
        <title>Chromosome-scale assembly of the Ensete ventricosum genome.</title>
        <authorList>
            <person name="Dussert Y."/>
            <person name="Stocks J."/>
            <person name="Wendawek A."/>
            <person name="Woldeyes F."/>
            <person name="Nichols R.A."/>
            <person name="Borrell J.S."/>
        </authorList>
    </citation>
    <scope>NUCLEOTIDE SEQUENCE [LARGE SCALE GENOMIC DNA]</scope>
    <source>
        <strain evidence="3">cv. Maze</strain>
        <tissue evidence="2">Seeds</tissue>
    </source>
</reference>
<feature type="compositionally biased region" description="Basic and acidic residues" evidence="1">
    <location>
        <begin position="162"/>
        <end position="175"/>
    </location>
</feature>
<comment type="caution">
    <text evidence="2">The sequence shown here is derived from an EMBL/GenBank/DDBJ whole genome shotgun (WGS) entry which is preliminary data.</text>
</comment>
<dbReference type="Proteomes" id="UP001222027">
    <property type="component" value="Unassembled WGS sequence"/>
</dbReference>
<evidence type="ECO:0000313" key="2">
    <source>
        <dbReference type="EMBL" id="KAJ8510157.1"/>
    </source>
</evidence>
<accession>A0AAV8RVI4</accession>
<dbReference type="PANTHER" id="PTHR47854">
    <property type="entry name" value="SURFEIT LOCUS PROTEIN 2 (SURF2)"/>
    <property type="match status" value="1"/>
</dbReference>
<feature type="compositionally biased region" description="Basic and acidic residues" evidence="1">
    <location>
        <begin position="251"/>
        <end position="261"/>
    </location>
</feature>
<dbReference type="InterPro" id="IPR008833">
    <property type="entry name" value="Surf2"/>
</dbReference>
<organism evidence="2 3">
    <name type="scientific">Ensete ventricosum</name>
    <name type="common">Abyssinian banana</name>
    <name type="synonym">Musa ensete</name>
    <dbReference type="NCBI Taxonomy" id="4639"/>
    <lineage>
        <taxon>Eukaryota</taxon>
        <taxon>Viridiplantae</taxon>
        <taxon>Streptophyta</taxon>
        <taxon>Embryophyta</taxon>
        <taxon>Tracheophyta</taxon>
        <taxon>Spermatophyta</taxon>
        <taxon>Magnoliopsida</taxon>
        <taxon>Liliopsida</taxon>
        <taxon>Zingiberales</taxon>
        <taxon>Musaceae</taxon>
        <taxon>Ensete</taxon>
    </lineage>
</organism>
<gene>
    <name evidence="2" type="ORF">OPV22_000591</name>
</gene>
<sequence>MGKRGGKMKGGGEGTMQAQNPTSNEEANHSNGLSPKKKNKAKDGGGQSEGEKEKVEKEGAFLLGEPTFLDLCNGRLRCVETGHELLAKDREAYGRTKACRLALIDAAVARKKPPLNMFQPHPTSMSQLVCKLTGDAVNKSEAHIWKHVSGKKFQNMLEQKEMEPHANAEAVEKNAKQSKKQLKSKKDQKKSAHASDSLTKKTKANSDHIIEPDFWVPPVGSRWDFDDGKDRWDSHENLDDDGDDGTGLDGTSEKDDPETGKLAKRSKRTSKSVGLSSFVSRKKKIKKETTSPSEQFASRLLVEFFRKILLKASETL</sequence>
<evidence type="ECO:0000313" key="3">
    <source>
        <dbReference type="Proteomes" id="UP001222027"/>
    </source>
</evidence>
<dbReference type="EMBL" id="JAQQAF010000001">
    <property type="protein sequence ID" value="KAJ8510157.1"/>
    <property type="molecule type" value="Genomic_DNA"/>
</dbReference>
<feature type="region of interest" description="Disordered" evidence="1">
    <location>
        <begin position="1"/>
        <end position="55"/>
    </location>
</feature>
<dbReference type="PANTHER" id="PTHR47854:SF1">
    <property type="entry name" value="SURFEIT LOCUS PROTEIN 2 (SURF2)"/>
    <property type="match status" value="1"/>
</dbReference>
<feature type="compositionally biased region" description="Polar residues" evidence="1">
    <location>
        <begin position="17"/>
        <end position="33"/>
    </location>
</feature>